<dbReference type="Gene3D" id="3.30.420.10">
    <property type="entry name" value="Ribonuclease H-like superfamily/Ribonuclease H"/>
    <property type="match status" value="1"/>
</dbReference>
<evidence type="ECO:0008006" key="6">
    <source>
        <dbReference type="Google" id="ProtNLM"/>
    </source>
</evidence>
<reference evidence="5" key="1">
    <citation type="journal article" date="2015" name="Nature">
        <title>Complex archaea that bridge the gap between prokaryotes and eukaryotes.</title>
        <authorList>
            <person name="Spang A."/>
            <person name="Saw J.H."/>
            <person name="Jorgensen S.L."/>
            <person name="Zaremba-Niedzwiedzka K."/>
            <person name="Martijn J."/>
            <person name="Lind A.E."/>
            <person name="van Eijk R."/>
            <person name="Schleper C."/>
            <person name="Guy L."/>
            <person name="Ettema T.J."/>
        </authorList>
    </citation>
    <scope>NUCLEOTIDE SEQUENCE</scope>
</reference>
<dbReference type="InterPro" id="IPR047655">
    <property type="entry name" value="Transpos_IS630-like"/>
</dbReference>
<dbReference type="InterPro" id="IPR036397">
    <property type="entry name" value="RNaseH_sf"/>
</dbReference>
<protein>
    <recommendedName>
        <fullName evidence="6">Tc1-like transposase DDE domain-containing protein</fullName>
    </recommendedName>
</protein>
<evidence type="ECO:0000256" key="1">
    <source>
        <dbReference type="SAM" id="MobiDB-lite"/>
    </source>
</evidence>
<gene>
    <name evidence="5" type="ORF">LCGC14_2441050</name>
</gene>
<feature type="region of interest" description="Disordered" evidence="1">
    <location>
        <begin position="59"/>
        <end position="81"/>
    </location>
</feature>
<feature type="compositionally biased region" description="Basic and acidic residues" evidence="1">
    <location>
        <begin position="176"/>
        <end position="186"/>
    </location>
</feature>
<dbReference type="InterPro" id="IPR025959">
    <property type="entry name" value="Winged_HTH_dom"/>
</dbReference>
<dbReference type="PANTHER" id="PTHR46564:SF1">
    <property type="entry name" value="TRANSPOSASE"/>
    <property type="match status" value="1"/>
</dbReference>
<evidence type="ECO:0000259" key="3">
    <source>
        <dbReference type="Pfam" id="PF13518"/>
    </source>
</evidence>
<dbReference type="PANTHER" id="PTHR46564">
    <property type="entry name" value="TRANSPOSASE"/>
    <property type="match status" value="1"/>
</dbReference>
<dbReference type="Gene3D" id="1.10.10.10">
    <property type="entry name" value="Winged helix-like DNA-binding domain superfamily/Winged helix DNA-binding domain"/>
    <property type="match status" value="1"/>
</dbReference>
<feature type="domain" description="Tc1-like transposase DDE" evidence="2">
    <location>
        <begin position="172"/>
        <end position="314"/>
    </location>
</feature>
<dbReference type="NCBIfam" id="NF033545">
    <property type="entry name" value="transpos_IS630"/>
    <property type="match status" value="1"/>
</dbReference>
<dbReference type="Pfam" id="PF13518">
    <property type="entry name" value="HTH_28"/>
    <property type="match status" value="1"/>
</dbReference>
<dbReference type="InterPro" id="IPR036388">
    <property type="entry name" value="WH-like_DNA-bd_sf"/>
</dbReference>
<evidence type="ECO:0000313" key="5">
    <source>
        <dbReference type="EMBL" id="KKL21878.1"/>
    </source>
</evidence>
<organism evidence="5">
    <name type="scientific">marine sediment metagenome</name>
    <dbReference type="NCBI Taxonomy" id="412755"/>
    <lineage>
        <taxon>unclassified sequences</taxon>
        <taxon>metagenomes</taxon>
        <taxon>ecological metagenomes</taxon>
    </lineage>
</organism>
<dbReference type="GO" id="GO:0003676">
    <property type="term" value="F:nucleic acid binding"/>
    <property type="evidence" value="ECO:0007669"/>
    <property type="project" value="InterPro"/>
</dbReference>
<dbReference type="Pfam" id="PF13358">
    <property type="entry name" value="DDE_3"/>
    <property type="match status" value="1"/>
</dbReference>
<proteinExistence type="predicted"/>
<feature type="domain" description="Insertion element IS150 protein InsJ-like helix-turn-helix" evidence="3">
    <location>
        <begin position="20"/>
        <end position="68"/>
    </location>
</feature>
<name>A0A0F9ECX9_9ZZZZ</name>
<accession>A0A0F9ECX9</accession>
<evidence type="ECO:0000259" key="4">
    <source>
        <dbReference type="Pfam" id="PF13592"/>
    </source>
</evidence>
<feature type="compositionally biased region" description="Polar residues" evidence="1">
    <location>
        <begin position="71"/>
        <end position="81"/>
    </location>
</feature>
<dbReference type="Pfam" id="PF13592">
    <property type="entry name" value="HTH_33"/>
    <property type="match status" value="1"/>
</dbReference>
<sequence>MEKRDARTLSREAQQELRNQAIRLRKGNRTYPEIAEILQVHPNTVSKWCQRYKREGADGLKINSRGRKTGSGRSLGSEQEQQLKGLIRDKTPEQLKLGFALWNRRAIQQLIKQEFGLLMPIRTVGEYLKRWGFTPQKPLRRAYEQSPVAVNGWLEQEYPKIVKEAKEQGGEIHWADETGLRSDTQHGRSYSPKGKTPVVRLPGRRRSTSLISSITNQGKVRFMLYDGGMNANLMIKFLKRLIRDAGRKVFLILDNLRVHHSKVVKQWLLKHMNEIEVHYLPSYSPELNPDEYLNCDLKSGVHSGKPARTDKELKSKTLSHMRMLQKRPGRIRKYFNHPRIAYAA</sequence>
<feature type="domain" description="Winged helix-turn helix" evidence="4">
    <location>
        <begin position="99"/>
        <end position="156"/>
    </location>
</feature>
<comment type="caution">
    <text evidence="5">The sequence shown here is derived from an EMBL/GenBank/DDBJ whole genome shotgun (WGS) entry which is preliminary data.</text>
</comment>
<dbReference type="AlphaFoldDB" id="A0A0F9ECX9"/>
<dbReference type="EMBL" id="LAZR01037564">
    <property type="protein sequence ID" value="KKL21878.1"/>
    <property type="molecule type" value="Genomic_DNA"/>
</dbReference>
<dbReference type="InterPro" id="IPR038717">
    <property type="entry name" value="Tc1-like_DDE_dom"/>
</dbReference>
<dbReference type="SUPFAM" id="SSF46689">
    <property type="entry name" value="Homeodomain-like"/>
    <property type="match status" value="1"/>
</dbReference>
<evidence type="ECO:0000259" key="2">
    <source>
        <dbReference type="Pfam" id="PF13358"/>
    </source>
</evidence>
<feature type="region of interest" description="Disordered" evidence="1">
    <location>
        <begin position="176"/>
        <end position="199"/>
    </location>
</feature>
<dbReference type="InterPro" id="IPR009057">
    <property type="entry name" value="Homeodomain-like_sf"/>
</dbReference>
<dbReference type="InterPro" id="IPR055247">
    <property type="entry name" value="InsJ-like_HTH"/>
</dbReference>